<comment type="subcellular location">
    <subcellularLocation>
        <location evidence="1">Nucleus</location>
    </subcellularLocation>
</comment>
<dbReference type="SUPFAM" id="SSF50978">
    <property type="entry name" value="WD40 repeat-like"/>
    <property type="match status" value="1"/>
</dbReference>
<dbReference type="OMA" id="NMYVVPR"/>
<dbReference type="InterPro" id="IPR015943">
    <property type="entry name" value="WD40/YVTN_repeat-like_dom_sf"/>
</dbReference>
<feature type="non-terminal residue" evidence="4">
    <location>
        <position position="1"/>
    </location>
</feature>
<name>A0A0V1CFG0_TRIBR</name>
<dbReference type="GO" id="GO:0000127">
    <property type="term" value="C:transcription factor TFIIIC complex"/>
    <property type="evidence" value="ECO:0007669"/>
    <property type="project" value="TreeGrafter"/>
</dbReference>
<keyword evidence="3" id="KW-0539">Nucleus</keyword>
<evidence type="ECO:0000256" key="2">
    <source>
        <dbReference type="ARBA" id="ARBA00023163"/>
    </source>
</evidence>
<organism evidence="4 5">
    <name type="scientific">Trichinella britovi</name>
    <name type="common">Parasitic roundworm</name>
    <dbReference type="NCBI Taxonomy" id="45882"/>
    <lineage>
        <taxon>Eukaryota</taxon>
        <taxon>Metazoa</taxon>
        <taxon>Ecdysozoa</taxon>
        <taxon>Nematoda</taxon>
        <taxon>Enoplea</taxon>
        <taxon>Dorylaimia</taxon>
        <taxon>Trichinellida</taxon>
        <taxon>Trichinellidae</taxon>
        <taxon>Trichinella</taxon>
    </lineage>
</organism>
<accession>A0A0V1CFG0</accession>
<dbReference type="GO" id="GO:0005634">
    <property type="term" value="C:nucleus"/>
    <property type="evidence" value="ECO:0007669"/>
    <property type="project" value="UniProtKB-SubCell"/>
</dbReference>
<proteinExistence type="predicted"/>
<keyword evidence="2" id="KW-0804">Transcription</keyword>
<evidence type="ECO:0000256" key="1">
    <source>
        <dbReference type="ARBA" id="ARBA00004123"/>
    </source>
</evidence>
<dbReference type="Proteomes" id="UP000054653">
    <property type="component" value="Unassembled WGS sequence"/>
</dbReference>
<protein>
    <submittedName>
        <fullName evidence="4">General transcription factor 3C polypeptide 2</fullName>
    </submittedName>
</protein>
<gene>
    <name evidence="4" type="primary">Gtf3c2</name>
    <name evidence="4" type="ORF">T03_11991</name>
</gene>
<dbReference type="STRING" id="45882.A0A0V1CFG0"/>
<dbReference type="SMART" id="SM00320">
    <property type="entry name" value="WD40"/>
    <property type="match status" value="3"/>
</dbReference>
<evidence type="ECO:0000256" key="3">
    <source>
        <dbReference type="ARBA" id="ARBA00023242"/>
    </source>
</evidence>
<dbReference type="GO" id="GO:0006383">
    <property type="term" value="P:transcription by RNA polymerase III"/>
    <property type="evidence" value="ECO:0007669"/>
    <property type="project" value="TreeGrafter"/>
</dbReference>
<dbReference type="PANTHER" id="PTHR15052">
    <property type="entry name" value="RNA POLYMERASE III TRANSCRIPTION INITIATION FACTOR COMPLEX SUBUNIT"/>
    <property type="match status" value="1"/>
</dbReference>
<evidence type="ECO:0000313" key="5">
    <source>
        <dbReference type="Proteomes" id="UP000054653"/>
    </source>
</evidence>
<dbReference type="InterPro" id="IPR001680">
    <property type="entry name" value="WD40_rpt"/>
</dbReference>
<dbReference type="AlphaFoldDB" id="A0A0V1CFG0"/>
<reference evidence="4 5" key="1">
    <citation type="submission" date="2015-01" db="EMBL/GenBank/DDBJ databases">
        <title>Evolution of Trichinella species and genotypes.</title>
        <authorList>
            <person name="Korhonen P.K."/>
            <person name="Edoardo P."/>
            <person name="Giuseppe L.R."/>
            <person name="Gasser R.B."/>
        </authorList>
    </citation>
    <scope>NUCLEOTIDE SEQUENCE [LARGE SCALE GENOMIC DNA]</scope>
    <source>
        <strain evidence="4">ISS120</strain>
    </source>
</reference>
<keyword evidence="5" id="KW-1185">Reference proteome</keyword>
<dbReference type="InterPro" id="IPR052416">
    <property type="entry name" value="GTF3C_component"/>
</dbReference>
<sequence>LCISLYGVVFVRLNVMPYPFKKPSTPKVTKVYSEAELKVWYDRYRSYEDRLKEWRRLDRKVSNGILRKVHHIDGTIKCLSTKCDTVLTTANGMSYHLRMCSLESDTCLDRLTSLEQMSGIVEPVLAREDIDAQCAKRRCTLWKQMAILVKEMNFRKCQRCRNCKQLIFVFFCSTFTIYCRDLKSHVLNEDACEYEEFSDEDLNFYLDSTDSVSVLEEESDSDGFLANYYKSHPPKRIKRSSVDSFTSIGNRLMKDESNVLKRVGTSKEKVKQRRNIFSVNLQDMQFCESAFPTMQCRLEEWRNFSMTHPNLHSSFYKSSVFMRYDNIQQFRRLKRLESVNTWAGAIGFTGSRISACVWCPSKTDVQYILVSLYVGSFDGLYAGPHQSILQLWAFDPQAASGSLKLNCIWNLVHKYGMVRCLKWCPSGIYEDKNTVKSDRNLLPRLGCFAASTSCGTVVIYCVPHPECAPGIRTGGVFYRAENEADSSDRAVHPVLTLLTNSRRRVISLDWNVYDGHSRIAAGQENGMLSVWDLSQLDEKTRVLKPRFIIDAGDWPLLQTFWFTREYVLLLNSNKKVSMWNFQLREMVSHRVLSSVTADHILLHPYLPGLLFAKYNMYVVPRTNSTQLMMTIPFTRSDRTAYRRYSTHSDKVWSIAFSPHSVSIVSADNEGTIASSGVDTIEGDSEIDVQKTLLVTQVDLLGDNTDRPYIINDLEIKERLKKCALTFSTTRIKGTPTVKVNKCKAQMICGLSIDAIFWVDVNYNENMKNWLCAGGESGFLHIISMDGTDSPNNELNIEGSSVEYTSEGTLIVLKNNLDMD</sequence>
<dbReference type="Gene3D" id="2.130.10.10">
    <property type="entry name" value="YVTN repeat-like/Quinoprotein amine dehydrogenase"/>
    <property type="match status" value="1"/>
</dbReference>
<dbReference type="InterPro" id="IPR036322">
    <property type="entry name" value="WD40_repeat_dom_sf"/>
</dbReference>
<dbReference type="EMBL" id="JYDI01000221">
    <property type="protein sequence ID" value="KRY48022.1"/>
    <property type="molecule type" value="Genomic_DNA"/>
</dbReference>
<evidence type="ECO:0000313" key="4">
    <source>
        <dbReference type="EMBL" id="KRY48022.1"/>
    </source>
</evidence>
<comment type="caution">
    <text evidence="4">The sequence shown here is derived from an EMBL/GenBank/DDBJ whole genome shotgun (WGS) entry which is preliminary data.</text>
</comment>
<dbReference type="PANTHER" id="PTHR15052:SF2">
    <property type="entry name" value="GENERAL TRANSCRIPTION FACTOR 3C POLYPEPTIDE 2"/>
    <property type="match status" value="1"/>
</dbReference>